<dbReference type="SUPFAM" id="SSF158682">
    <property type="entry name" value="TerB-like"/>
    <property type="match status" value="1"/>
</dbReference>
<keyword evidence="3" id="KW-1185">Reference proteome</keyword>
<protein>
    <recommendedName>
        <fullName evidence="1">Co-chaperone DjlA N-terminal domain-containing protein</fullName>
    </recommendedName>
</protein>
<organism evidence="2 3">
    <name type="scientific">Aliidongia dinghuensis</name>
    <dbReference type="NCBI Taxonomy" id="1867774"/>
    <lineage>
        <taxon>Bacteria</taxon>
        <taxon>Pseudomonadati</taxon>
        <taxon>Pseudomonadota</taxon>
        <taxon>Alphaproteobacteria</taxon>
        <taxon>Rhodospirillales</taxon>
        <taxon>Dongiaceae</taxon>
        <taxon>Aliidongia</taxon>
    </lineage>
</organism>
<comment type="caution">
    <text evidence="2">The sequence shown here is derived from an EMBL/GenBank/DDBJ whole genome shotgun (WGS) entry which is preliminary data.</text>
</comment>
<dbReference type="InterPro" id="IPR029024">
    <property type="entry name" value="TerB-like"/>
</dbReference>
<name>A0A8J2YYU8_9PROT</name>
<reference evidence="2" key="2">
    <citation type="submission" date="2020-09" db="EMBL/GenBank/DDBJ databases">
        <authorList>
            <person name="Sun Q."/>
            <person name="Zhou Y."/>
        </authorList>
    </citation>
    <scope>NUCLEOTIDE SEQUENCE</scope>
    <source>
        <strain evidence="2">CGMCC 1.15725</strain>
    </source>
</reference>
<dbReference type="CDD" id="cd07177">
    <property type="entry name" value="terB_like"/>
    <property type="match status" value="1"/>
</dbReference>
<evidence type="ECO:0000313" key="3">
    <source>
        <dbReference type="Proteomes" id="UP000646365"/>
    </source>
</evidence>
<feature type="domain" description="Co-chaperone DjlA N-terminal" evidence="1">
    <location>
        <begin position="26"/>
        <end position="137"/>
    </location>
</feature>
<gene>
    <name evidence="2" type="ORF">GCM10011611_50370</name>
</gene>
<evidence type="ECO:0000313" key="2">
    <source>
        <dbReference type="EMBL" id="GGF37901.1"/>
    </source>
</evidence>
<dbReference type="InterPro" id="IPR007791">
    <property type="entry name" value="DjlA_N"/>
</dbReference>
<evidence type="ECO:0000259" key="1">
    <source>
        <dbReference type="Pfam" id="PF05099"/>
    </source>
</evidence>
<reference evidence="2" key="1">
    <citation type="journal article" date="2014" name="Int. J. Syst. Evol. Microbiol.">
        <title>Complete genome sequence of Corynebacterium casei LMG S-19264T (=DSM 44701T), isolated from a smear-ripened cheese.</title>
        <authorList>
            <consortium name="US DOE Joint Genome Institute (JGI-PGF)"/>
            <person name="Walter F."/>
            <person name="Albersmeier A."/>
            <person name="Kalinowski J."/>
            <person name="Ruckert C."/>
        </authorList>
    </citation>
    <scope>NUCLEOTIDE SEQUENCE</scope>
    <source>
        <strain evidence="2">CGMCC 1.15725</strain>
    </source>
</reference>
<dbReference type="RefSeq" id="WP_189050924.1">
    <property type="nucleotide sequence ID" value="NZ_BMJQ01000015.1"/>
</dbReference>
<sequence length="145" mass="15926">MSTHRDRSPSDLSRAHQDYREEELLDALVTAAALVARADGWVEPAERRQFLDFLKQHGLLAAFAEAEVMDIFEGRLRQLGEPMGVAAAVASLEALAGRAPARLVRELAELIAVSDDHLHHRELQILRLIRVALGPRAAHVAGLDA</sequence>
<dbReference type="EMBL" id="BMJQ01000015">
    <property type="protein sequence ID" value="GGF37901.1"/>
    <property type="molecule type" value="Genomic_DNA"/>
</dbReference>
<dbReference type="Proteomes" id="UP000646365">
    <property type="component" value="Unassembled WGS sequence"/>
</dbReference>
<accession>A0A8J2YYU8</accession>
<dbReference type="Pfam" id="PF05099">
    <property type="entry name" value="TerB"/>
    <property type="match status" value="1"/>
</dbReference>
<dbReference type="AlphaFoldDB" id="A0A8J2YYU8"/>
<dbReference type="Gene3D" id="1.10.3680.10">
    <property type="entry name" value="TerB-like"/>
    <property type="match status" value="1"/>
</dbReference>
<proteinExistence type="predicted"/>